<protein>
    <submittedName>
        <fullName evidence="3">DUF3575 domain-containing protein</fullName>
    </submittedName>
</protein>
<sequence>MRKKIIPALLLAALLAGKAQAAIVSDSLRTTIYYRTASARLELPYMDNDRHLAALGDSIRSLGADPAVVLRRILIQASASPDGNTKYNKELARKRGEDLRDYLKNNLSLPDSIFTLQPQGEGWSELAEKLGRTDAPWRDKAIAIIRDTPEWVVREGKVVDGRKRQLMNLAGGRAWQYMKENLFDSLRSGALVVCEVERIERVKPEPEYTPAEVRQATDMTAEGTEETPATETESTATLYNKEDGTMPQDNTDKDAAEKKPFYMAAKTNLLYDAALVPNVGLEFYLGKGWSVCGDWMHAWWSKDAKHRYWRVYGGELEVRKYFGRKAAEKPLQGHHLGVYAQGLTYDFETGGKGYLSDFGYGVGVEYGYSLPVAKRLNIDFGLGVGYSGGKYKVYDPEDGCYVYKETKKRRWFGPTKAEISLVWLLGHGNENKKGGTK</sequence>
<keyword evidence="2" id="KW-0732">Signal</keyword>
<evidence type="ECO:0000313" key="3">
    <source>
        <dbReference type="EMBL" id="KAB6636098.1"/>
    </source>
</evidence>
<evidence type="ECO:0000313" key="4">
    <source>
        <dbReference type="Proteomes" id="UP000462015"/>
    </source>
</evidence>
<dbReference type="AlphaFoldDB" id="A0A6I1AV22"/>
<feature type="region of interest" description="Disordered" evidence="1">
    <location>
        <begin position="207"/>
        <end position="253"/>
    </location>
</feature>
<comment type="caution">
    <text evidence="3">The sequence shown here is derived from an EMBL/GenBank/DDBJ whole genome shotgun (WGS) entry which is preliminary data.</text>
</comment>
<dbReference type="InterPro" id="IPR036737">
    <property type="entry name" value="OmpA-like_sf"/>
</dbReference>
<gene>
    <name evidence="3" type="ORF">GAY12_09445</name>
</gene>
<name>A0A6I1AV22_PHOVU</name>
<dbReference type="Gene3D" id="3.30.1330.60">
    <property type="entry name" value="OmpA-like domain"/>
    <property type="match status" value="1"/>
</dbReference>
<proteinExistence type="predicted"/>
<feature type="compositionally biased region" description="Low complexity" evidence="1">
    <location>
        <begin position="220"/>
        <end position="237"/>
    </location>
</feature>
<feature type="chain" id="PRO_5043467383" evidence="2">
    <location>
        <begin position="22"/>
        <end position="437"/>
    </location>
</feature>
<feature type="compositionally biased region" description="Basic and acidic residues" evidence="1">
    <location>
        <begin position="240"/>
        <end position="253"/>
    </location>
</feature>
<evidence type="ECO:0000256" key="2">
    <source>
        <dbReference type="SAM" id="SignalP"/>
    </source>
</evidence>
<dbReference type="InterPro" id="IPR021958">
    <property type="entry name" value="DUF3575"/>
</dbReference>
<feature type="signal peptide" evidence="2">
    <location>
        <begin position="1"/>
        <end position="21"/>
    </location>
</feature>
<dbReference type="SUPFAM" id="SSF103088">
    <property type="entry name" value="OmpA-like"/>
    <property type="match status" value="1"/>
</dbReference>
<dbReference type="EMBL" id="WDAL01000016">
    <property type="protein sequence ID" value="KAB6636098.1"/>
    <property type="molecule type" value="Genomic_DNA"/>
</dbReference>
<accession>A0A6I1AV22</accession>
<organism evidence="3 4">
    <name type="scientific">Phocaeicola vulgatus</name>
    <name type="common">Bacteroides vulgatus</name>
    <dbReference type="NCBI Taxonomy" id="821"/>
    <lineage>
        <taxon>Bacteria</taxon>
        <taxon>Pseudomonadati</taxon>
        <taxon>Bacteroidota</taxon>
        <taxon>Bacteroidia</taxon>
        <taxon>Bacteroidales</taxon>
        <taxon>Bacteroidaceae</taxon>
        <taxon>Phocaeicola</taxon>
    </lineage>
</organism>
<reference evidence="3 4" key="1">
    <citation type="journal article" date="2019" name="Nat. Med.">
        <title>A library of human gut bacterial isolates paired with longitudinal multiomics data enables mechanistic microbiome research.</title>
        <authorList>
            <person name="Poyet M."/>
            <person name="Groussin M."/>
            <person name="Gibbons S.M."/>
            <person name="Avila-Pacheco J."/>
            <person name="Jiang X."/>
            <person name="Kearney S.M."/>
            <person name="Perrotta A.R."/>
            <person name="Berdy B."/>
            <person name="Zhao S."/>
            <person name="Lieberman T.D."/>
            <person name="Swanson P.K."/>
            <person name="Smith M."/>
            <person name="Roesemann S."/>
            <person name="Alexander J.E."/>
            <person name="Rich S.A."/>
            <person name="Livny J."/>
            <person name="Vlamakis H."/>
            <person name="Clish C."/>
            <person name="Bullock K."/>
            <person name="Deik A."/>
            <person name="Scott J."/>
            <person name="Pierce K.A."/>
            <person name="Xavier R.J."/>
            <person name="Alm E.J."/>
        </authorList>
    </citation>
    <scope>NUCLEOTIDE SEQUENCE [LARGE SCALE GENOMIC DNA]</scope>
    <source>
        <strain evidence="3 4">BIOML-A98</strain>
    </source>
</reference>
<dbReference type="Proteomes" id="UP000462015">
    <property type="component" value="Unassembled WGS sequence"/>
</dbReference>
<evidence type="ECO:0000256" key="1">
    <source>
        <dbReference type="SAM" id="MobiDB-lite"/>
    </source>
</evidence>
<dbReference type="Pfam" id="PF12099">
    <property type="entry name" value="DUF3575"/>
    <property type="match status" value="1"/>
</dbReference>